<accession>A0AAV2I022</accession>
<keyword evidence="1" id="KW-0732">Signal</keyword>
<proteinExistence type="predicted"/>
<gene>
    <name evidence="2" type="ORF">GSLYS_00011521001</name>
</gene>
<reference evidence="2 3" key="1">
    <citation type="submission" date="2024-04" db="EMBL/GenBank/DDBJ databases">
        <authorList>
            <consortium name="Genoscope - CEA"/>
            <person name="William W."/>
        </authorList>
    </citation>
    <scope>NUCLEOTIDE SEQUENCE [LARGE SCALE GENOMIC DNA]</scope>
</reference>
<comment type="caution">
    <text evidence="2">The sequence shown here is derived from an EMBL/GenBank/DDBJ whole genome shotgun (WGS) entry which is preliminary data.</text>
</comment>
<evidence type="ECO:0008006" key="4">
    <source>
        <dbReference type="Google" id="ProtNLM"/>
    </source>
</evidence>
<evidence type="ECO:0000313" key="3">
    <source>
        <dbReference type="Proteomes" id="UP001497497"/>
    </source>
</evidence>
<keyword evidence="3" id="KW-1185">Reference proteome</keyword>
<feature type="chain" id="PRO_5043606828" description="SH3 domain-containing protein" evidence="1">
    <location>
        <begin position="25"/>
        <end position="111"/>
    </location>
</feature>
<dbReference type="EMBL" id="CAXITT010000269">
    <property type="protein sequence ID" value="CAL1537618.1"/>
    <property type="molecule type" value="Genomic_DNA"/>
</dbReference>
<name>A0AAV2I022_LYMST</name>
<evidence type="ECO:0000256" key="1">
    <source>
        <dbReference type="SAM" id="SignalP"/>
    </source>
</evidence>
<organism evidence="2 3">
    <name type="scientific">Lymnaea stagnalis</name>
    <name type="common">Great pond snail</name>
    <name type="synonym">Helix stagnalis</name>
    <dbReference type="NCBI Taxonomy" id="6523"/>
    <lineage>
        <taxon>Eukaryota</taxon>
        <taxon>Metazoa</taxon>
        <taxon>Spiralia</taxon>
        <taxon>Lophotrochozoa</taxon>
        <taxon>Mollusca</taxon>
        <taxon>Gastropoda</taxon>
        <taxon>Heterobranchia</taxon>
        <taxon>Euthyneura</taxon>
        <taxon>Panpulmonata</taxon>
        <taxon>Hygrophila</taxon>
        <taxon>Lymnaeoidea</taxon>
        <taxon>Lymnaeidae</taxon>
        <taxon>Lymnaea</taxon>
    </lineage>
</organism>
<protein>
    <recommendedName>
        <fullName evidence="4">SH3 domain-containing protein</fullName>
    </recommendedName>
</protein>
<dbReference type="AlphaFoldDB" id="A0AAV2I022"/>
<feature type="signal peptide" evidence="1">
    <location>
        <begin position="1"/>
        <end position="24"/>
    </location>
</feature>
<evidence type="ECO:0000313" key="2">
    <source>
        <dbReference type="EMBL" id="CAL1537618.1"/>
    </source>
</evidence>
<sequence>MPSLTSHVMTLLLGVGCLIVLASATLRGQTVTTNTCVCVTEDAPLYNRAGYQNSVKRYLVRGICGLATGENLSIYGETWFRISTNGELMWSAGRYFTKAPEGRTPDACKLP</sequence>
<dbReference type="Proteomes" id="UP001497497">
    <property type="component" value="Unassembled WGS sequence"/>
</dbReference>